<dbReference type="Gene3D" id="1.10.3120.10">
    <property type="entry name" value="Trigger factor, C-terminal domain"/>
    <property type="match status" value="1"/>
</dbReference>
<name>A0A517QZC2_9PLAN</name>
<evidence type="ECO:0000256" key="7">
    <source>
        <dbReference type="ARBA" id="ARBA00023235"/>
    </source>
</evidence>
<evidence type="ECO:0000256" key="1">
    <source>
        <dbReference type="ARBA" id="ARBA00000971"/>
    </source>
</evidence>
<dbReference type="GO" id="GO:0051301">
    <property type="term" value="P:cell division"/>
    <property type="evidence" value="ECO:0007669"/>
    <property type="project" value="UniProtKB-KW"/>
</dbReference>
<dbReference type="InterPro" id="IPR037041">
    <property type="entry name" value="Trigger_fac_C_sf"/>
</dbReference>
<evidence type="ECO:0000259" key="11">
    <source>
        <dbReference type="Pfam" id="PF05697"/>
    </source>
</evidence>
<proteinExistence type="inferred from homology"/>
<dbReference type="GO" id="GO:0015031">
    <property type="term" value="P:protein transport"/>
    <property type="evidence" value="ECO:0007669"/>
    <property type="project" value="UniProtKB-UniRule"/>
</dbReference>
<evidence type="ECO:0000256" key="9">
    <source>
        <dbReference type="HAMAP-Rule" id="MF_00303"/>
    </source>
</evidence>
<keyword evidence="14" id="KW-1185">Reference proteome</keyword>
<evidence type="ECO:0000259" key="12">
    <source>
        <dbReference type="Pfam" id="PF05698"/>
    </source>
</evidence>
<dbReference type="PANTHER" id="PTHR30560">
    <property type="entry name" value="TRIGGER FACTOR CHAPERONE AND PEPTIDYL-PROLYL CIS/TRANS ISOMERASE"/>
    <property type="match status" value="1"/>
</dbReference>
<evidence type="ECO:0000256" key="4">
    <source>
        <dbReference type="ARBA" id="ARBA00016902"/>
    </source>
</evidence>
<comment type="similarity">
    <text evidence="2 9">Belongs to the FKBP-type PPIase family. Tig subfamily.</text>
</comment>
<evidence type="ECO:0000313" key="13">
    <source>
        <dbReference type="EMBL" id="QDT36995.1"/>
    </source>
</evidence>
<keyword evidence="9" id="KW-0963">Cytoplasm</keyword>
<sequence length="488" mass="55770">MSTDVAAPEAEEKRLNLNVDVKDSGPCLKHVRVTVAREDIDGCYDEMTDEFSESAQVPGFRPGKAPKELVMKRFKDDLDVRVKQKILFESLEQLAEEQNLEPINEPDLDIETLDIPDEGDFEYEFDVEVRPDFDMPDYTGLEIEQYDADVSDEQVQAAMNRYLAQYGQLVPEEGNAEMGDHLTLAAKFTHGNDVIHEIEEFTAELKPVLYLRDAEIDNFGELLEGAEIDAKITTEISVSPEAEKVELRGEKVTAEFELLDLKRLELPEMNASLLDRVGVESEEELRDNIRNSLERQGKHQQRQHARNQVLTKITASADWELPEKLVRRQTDNALRREILEMQQAGYTSAEIRARENQIRQNAISETREALKQHFVLDKIAEQENIEVTSQDIEMEITMMAMQAGESPRRVAARLRKSGMIENLQAQLRERKAIDFVLDKSEMKTVPAPGRDSDRIEAVDESVCGFVDHQQHDHDHDGDHDHDHDHDGE</sequence>
<comment type="domain">
    <text evidence="9">Consists of 3 domains; the N-terminus binds the ribosome, the middle domain has PPIase activity, while the C-terminus has intrinsic chaperone activity on its own.</text>
</comment>
<feature type="region of interest" description="Disordered" evidence="10">
    <location>
        <begin position="464"/>
        <end position="488"/>
    </location>
</feature>
<dbReference type="InterPro" id="IPR027304">
    <property type="entry name" value="Trigger_fact/SurA_dom_sf"/>
</dbReference>
<dbReference type="InterPro" id="IPR036611">
    <property type="entry name" value="Trigger_fac_ribosome-bd_sf"/>
</dbReference>
<organism evidence="13 14">
    <name type="scientific">Stratiformator vulcanicus</name>
    <dbReference type="NCBI Taxonomy" id="2527980"/>
    <lineage>
        <taxon>Bacteria</taxon>
        <taxon>Pseudomonadati</taxon>
        <taxon>Planctomycetota</taxon>
        <taxon>Planctomycetia</taxon>
        <taxon>Planctomycetales</taxon>
        <taxon>Planctomycetaceae</taxon>
        <taxon>Stratiformator</taxon>
    </lineage>
</organism>
<dbReference type="SUPFAM" id="SSF102735">
    <property type="entry name" value="Trigger factor ribosome-binding domain"/>
    <property type="match status" value="1"/>
</dbReference>
<dbReference type="InterPro" id="IPR005215">
    <property type="entry name" value="Trig_fac"/>
</dbReference>
<dbReference type="Gene3D" id="3.30.70.1050">
    <property type="entry name" value="Trigger factor ribosome-binding domain"/>
    <property type="match status" value="1"/>
</dbReference>
<dbReference type="Gene3D" id="3.10.50.40">
    <property type="match status" value="1"/>
</dbReference>
<dbReference type="PIRSF" id="PIRSF003095">
    <property type="entry name" value="Trigger_factor"/>
    <property type="match status" value="1"/>
</dbReference>
<dbReference type="Pfam" id="PF05698">
    <property type="entry name" value="Trigger_C"/>
    <property type="match status" value="1"/>
</dbReference>
<dbReference type="SUPFAM" id="SSF109998">
    <property type="entry name" value="Triger factor/SurA peptide-binding domain-like"/>
    <property type="match status" value="1"/>
</dbReference>
<dbReference type="InterPro" id="IPR008880">
    <property type="entry name" value="Trigger_fac_C"/>
</dbReference>
<dbReference type="EMBL" id="CP036268">
    <property type="protein sequence ID" value="QDT36995.1"/>
    <property type="molecule type" value="Genomic_DNA"/>
</dbReference>
<dbReference type="GO" id="GO:0043022">
    <property type="term" value="F:ribosome binding"/>
    <property type="evidence" value="ECO:0007669"/>
    <property type="project" value="TreeGrafter"/>
</dbReference>
<keyword evidence="6 9" id="KW-0143">Chaperone</keyword>
<dbReference type="InterPro" id="IPR008881">
    <property type="entry name" value="Trigger_fac_ribosome-bd_bac"/>
</dbReference>
<dbReference type="Proteomes" id="UP000317318">
    <property type="component" value="Chromosome"/>
</dbReference>
<dbReference type="RefSeq" id="WP_145363150.1">
    <property type="nucleotide sequence ID" value="NZ_CP036268.1"/>
</dbReference>
<evidence type="ECO:0000256" key="6">
    <source>
        <dbReference type="ARBA" id="ARBA00023186"/>
    </source>
</evidence>
<dbReference type="NCBIfam" id="TIGR00115">
    <property type="entry name" value="tig"/>
    <property type="match status" value="1"/>
</dbReference>
<dbReference type="KEGG" id="svp:Pan189_13600"/>
<dbReference type="GO" id="GO:0044183">
    <property type="term" value="F:protein folding chaperone"/>
    <property type="evidence" value="ECO:0007669"/>
    <property type="project" value="TreeGrafter"/>
</dbReference>
<comment type="function">
    <text evidence="9">Involved in protein export. Acts as a chaperone by maintaining the newly synthesized protein in an open conformation. Functions as a peptidyl-prolyl cis-trans isomerase.</text>
</comment>
<feature type="compositionally biased region" description="Basic and acidic residues" evidence="10">
    <location>
        <begin position="468"/>
        <end position="488"/>
    </location>
</feature>
<comment type="subcellular location">
    <subcellularLocation>
        <location evidence="9">Cytoplasm</location>
    </subcellularLocation>
    <text evidence="9">About half TF is bound to the ribosome near the polypeptide exit tunnel while the other half is free in the cytoplasm.</text>
</comment>
<gene>
    <name evidence="9 13" type="primary">tig</name>
    <name evidence="13" type="ORF">Pan189_13600</name>
</gene>
<protein>
    <recommendedName>
        <fullName evidence="4 9">Trigger factor</fullName>
        <shortName evidence="9">TF</shortName>
        <ecNumber evidence="3 9">5.2.1.8</ecNumber>
    </recommendedName>
    <alternativeName>
        <fullName evidence="8 9">PPIase</fullName>
    </alternativeName>
</protein>
<keyword evidence="9" id="KW-0132">Cell division</keyword>
<dbReference type="OrthoDB" id="9767721at2"/>
<feature type="domain" description="Trigger factor C-terminal" evidence="12">
    <location>
        <begin position="283"/>
        <end position="437"/>
    </location>
</feature>
<keyword evidence="5 9" id="KW-0697">Rotamase</keyword>
<accession>A0A517QZC2</accession>
<reference evidence="13 14" key="1">
    <citation type="submission" date="2019-02" db="EMBL/GenBank/DDBJ databases">
        <title>Deep-cultivation of Planctomycetes and their phenomic and genomic characterization uncovers novel biology.</title>
        <authorList>
            <person name="Wiegand S."/>
            <person name="Jogler M."/>
            <person name="Boedeker C."/>
            <person name="Pinto D."/>
            <person name="Vollmers J."/>
            <person name="Rivas-Marin E."/>
            <person name="Kohn T."/>
            <person name="Peeters S.H."/>
            <person name="Heuer A."/>
            <person name="Rast P."/>
            <person name="Oberbeckmann S."/>
            <person name="Bunk B."/>
            <person name="Jeske O."/>
            <person name="Meyerdierks A."/>
            <person name="Storesund J.E."/>
            <person name="Kallscheuer N."/>
            <person name="Luecker S."/>
            <person name="Lage O.M."/>
            <person name="Pohl T."/>
            <person name="Merkel B.J."/>
            <person name="Hornburger P."/>
            <person name="Mueller R.-W."/>
            <person name="Bruemmer F."/>
            <person name="Labrenz M."/>
            <person name="Spormann A.M."/>
            <person name="Op den Camp H."/>
            <person name="Overmann J."/>
            <person name="Amann R."/>
            <person name="Jetten M.S.M."/>
            <person name="Mascher T."/>
            <person name="Medema M.H."/>
            <person name="Devos D.P."/>
            <person name="Kaster A.-K."/>
            <person name="Ovreas L."/>
            <person name="Rohde M."/>
            <person name="Galperin M.Y."/>
            <person name="Jogler C."/>
        </authorList>
    </citation>
    <scope>NUCLEOTIDE SEQUENCE [LARGE SCALE GENOMIC DNA]</scope>
    <source>
        <strain evidence="13 14">Pan189</strain>
    </source>
</reference>
<comment type="catalytic activity">
    <reaction evidence="1 9">
        <text>[protein]-peptidylproline (omega=180) = [protein]-peptidylproline (omega=0)</text>
        <dbReference type="Rhea" id="RHEA:16237"/>
        <dbReference type="Rhea" id="RHEA-COMP:10747"/>
        <dbReference type="Rhea" id="RHEA-COMP:10748"/>
        <dbReference type="ChEBI" id="CHEBI:83833"/>
        <dbReference type="ChEBI" id="CHEBI:83834"/>
        <dbReference type="EC" id="5.2.1.8"/>
    </reaction>
</comment>
<dbReference type="GO" id="GO:0043335">
    <property type="term" value="P:protein unfolding"/>
    <property type="evidence" value="ECO:0007669"/>
    <property type="project" value="TreeGrafter"/>
</dbReference>
<feature type="domain" description="Trigger factor ribosome-binding bacterial" evidence="11">
    <location>
        <begin position="18"/>
        <end position="161"/>
    </location>
</feature>
<dbReference type="InterPro" id="IPR046357">
    <property type="entry name" value="PPIase_dom_sf"/>
</dbReference>
<evidence type="ECO:0000256" key="5">
    <source>
        <dbReference type="ARBA" id="ARBA00023110"/>
    </source>
</evidence>
<dbReference type="GO" id="GO:0003755">
    <property type="term" value="F:peptidyl-prolyl cis-trans isomerase activity"/>
    <property type="evidence" value="ECO:0007669"/>
    <property type="project" value="UniProtKB-UniRule"/>
</dbReference>
<dbReference type="GO" id="GO:0051083">
    <property type="term" value="P:'de novo' cotranslational protein folding"/>
    <property type="evidence" value="ECO:0007669"/>
    <property type="project" value="TreeGrafter"/>
</dbReference>
<keyword evidence="9" id="KW-0131">Cell cycle</keyword>
<evidence type="ECO:0000256" key="10">
    <source>
        <dbReference type="SAM" id="MobiDB-lite"/>
    </source>
</evidence>
<evidence type="ECO:0000256" key="3">
    <source>
        <dbReference type="ARBA" id="ARBA00013194"/>
    </source>
</evidence>
<dbReference type="Pfam" id="PF05697">
    <property type="entry name" value="Trigger_N"/>
    <property type="match status" value="1"/>
</dbReference>
<dbReference type="AlphaFoldDB" id="A0A517QZC2"/>
<evidence type="ECO:0000313" key="14">
    <source>
        <dbReference type="Proteomes" id="UP000317318"/>
    </source>
</evidence>
<dbReference type="HAMAP" id="MF_00303">
    <property type="entry name" value="Trigger_factor_Tig"/>
    <property type="match status" value="1"/>
</dbReference>
<dbReference type="PANTHER" id="PTHR30560:SF3">
    <property type="entry name" value="TRIGGER FACTOR-LIKE PROTEIN TIG, CHLOROPLASTIC"/>
    <property type="match status" value="1"/>
</dbReference>
<dbReference type="GO" id="GO:0005737">
    <property type="term" value="C:cytoplasm"/>
    <property type="evidence" value="ECO:0007669"/>
    <property type="project" value="UniProtKB-SubCell"/>
</dbReference>
<dbReference type="EC" id="5.2.1.8" evidence="3 9"/>
<evidence type="ECO:0000256" key="8">
    <source>
        <dbReference type="ARBA" id="ARBA00029986"/>
    </source>
</evidence>
<keyword evidence="7 9" id="KW-0413">Isomerase</keyword>
<evidence type="ECO:0000256" key="2">
    <source>
        <dbReference type="ARBA" id="ARBA00005464"/>
    </source>
</evidence>